<protein>
    <submittedName>
        <fullName evidence="1">Uncharacterized protein</fullName>
    </submittedName>
</protein>
<gene>
    <name evidence="1" type="ORF">B0T16DRAFT_460477</name>
</gene>
<dbReference type="Proteomes" id="UP001174936">
    <property type="component" value="Unassembled WGS sequence"/>
</dbReference>
<name>A0AA39Y1X7_9PEZI</name>
<comment type="caution">
    <text evidence="1">The sequence shown here is derived from an EMBL/GenBank/DDBJ whole genome shotgun (WGS) entry which is preliminary data.</text>
</comment>
<evidence type="ECO:0000313" key="1">
    <source>
        <dbReference type="EMBL" id="KAK0644418.1"/>
    </source>
</evidence>
<keyword evidence="2" id="KW-1185">Reference proteome</keyword>
<evidence type="ECO:0000313" key="2">
    <source>
        <dbReference type="Proteomes" id="UP001174936"/>
    </source>
</evidence>
<sequence>MADSSGNTQGSGDRQPSPEYRIDRLYEAAFPLSNTYELKGSWTVPPPQFIFPEDEIEPVLKVTVENRTDYDSFEAVLFFIGALEYDPRGLAAWPRPRGQFLKGSQATGHVLSDGDLEFKWKAEVSGNAKRPGEYYHLLCVQVVGIKRSDAPQASKDKVALLLRLLQAKLSTEKAAAAPRPTIDPLVLAIYVARKRLGLAEESGPTIRHGREGGFADAEQIMGPVCDRIDASPLGKSSPLAIGARRVLLAALWKQGAPKRVAAEELVAEIKALIEGMSGGEYEVYVDVKRREIEKVLKAEW</sequence>
<organism evidence="1 2">
    <name type="scientific">Cercophora newfieldiana</name>
    <dbReference type="NCBI Taxonomy" id="92897"/>
    <lineage>
        <taxon>Eukaryota</taxon>
        <taxon>Fungi</taxon>
        <taxon>Dikarya</taxon>
        <taxon>Ascomycota</taxon>
        <taxon>Pezizomycotina</taxon>
        <taxon>Sordariomycetes</taxon>
        <taxon>Sordariomycetidae</taxon>
        <taxon>Sordariales</taxon>
        <taxon>Lasiosphaeriaceae</taxon>
        <taxon>Cercophora</taxon>
    </lineage>
</organism>
<proteinExistence type="predicted"/>
<dbReference type="AlphaFoldDB" id="A0AA39Y1X7"/>
<dbReference type="EMBL" id="JAULSV010000005">
    <property type="protein sequence ID" value="KAK0644418.1"/>
    <property type="molecule type" value="Genomic_DNA"/>
</dbReference>
<reference evidence="1" key="1">
    <citation type="submission" date="2023-06" db="EMBL/GenBank/DDBJ databases">
        <title>Genome-scale phylogeny and comparative genomics of the fungal order Sordariales.</title>
        <authorList>
            <consortium name="Lawrence Berkeley National Laboratory"/>
            <person name="Hensen N."/>
            <person name="Bonometti L."/>
            <person name="Westerberg I."/>
            <person name="Brannstrom I.O."/>
            <person name="Guillou S."/>
            <person name="Cros-Aarteil S."/>
            <person name="Calhoun S."/>
            <person name="Haridas S."/>
            <person name="Kuo A."/>
            <person name="Mondo S."/>
            <person name="Pangilinan J."/>
            <person name="Riley R."/>
            <person name="Labutti K."/>
            <person name="Andreopoulos B."/>
            <person name="Lipzen A."/>
            <person name="Chen C."/>
            <person name="Yanf M."/>
            <person name="Daum C."/>
            <person name="Ng V."/>
            <person name="Clum A."/>
            <person name="Steindorff A."/>
            <person name="Ohm R."/>
            <person name="Martin F."/>
            <person name="Silar P."/>
            <person name="Natvig D."/>
            <person name="Lalanne C."/>
            <person name="Gautier V."/>
            <person name="Ament-Velasquez S.L."/>
            <person name="Kruys A."/>
            <person name="Hutchinson M.I."/>
            <person name="Powell A.J."/>
            <person name="Barry K."/>
            <person name="Miller A.N."/>
            <person name="Grigoriev I.V."/>
            <person name="Debuchy R."/>
            <person name="Gladieux P."/>
            <person name="Thoren M.H."/>
            <person name="Johannesson H."/>
        </authorList>
    </citation>
    <scope>NUCLEOTIDE SEQUENCE</scope>
    <source>
        <strain evidence="1">SMH2532-1</strain>
    </source>
</reference>
<accession>A0AA39Y1X7</accession>